<name>A0ABD2ZTY6_9GENT</name>
<accession>A0ABD2ZTY6</accession>
<protein>
    <recommendedName>
        <fullName evidence="1">PPM-type phosphatase domain-containing protein</fullName>
    </recommendedName>
</protein>
<keyword evidence="3" id="KW-1185">Reference proteome</keyword>
<organism evidence="2 3">
    <name type="scientific">Cinchona calisaya</name>
    <dbReference type="NCBI Taxonomy" id="153742"/>
    <lineage>
        <taxon>Eukaryota</taxon>
        <taxon>Viridiplantae</taxon>
        <taxon>Streptophyta</taxon>
        <taxon>Embryophyta</taxon>
        <taxon>Tracheophyta</taxon>
        <taxon>Spermatophyta</taxon>
        <taxon>Magnoliopsida</taxon>
        <taxon>eudicotyledons</taxon>
        <taxon>Gunneridae</taxon>
        <taxon>Pentapetalae</taxon>
        <taxon>asterids</taxon>
        <taxon>lamiids</taxon>
        <taxon>Gentianales</taxon>
        <taxon>Rubiaceae</taxon>
        <taxon>Cinchonoideae</taxon>
        <taxon>Cinchoneae</taxon>
        <taxon>Cinchona</taxon>
    </lineage>
</organism>
<dbReference type="AlphaFoldDB" id="A0ABD2ZTY6"/>
<evidence type="ECO:0000313" key="2">
    <source>
        <dbReference type="EMBL" id="KAL3522882.1"/>
    </source>
</evidence>
<dbReference type="PANTHER" id="PTHR47992">
    <property type="entry name" value="PROTEIN PHOSPHATASE"/>
    <property type="match status" value="1"/>
</dbReference>
<dbReference type="SUPFAM" id="SSF81606">
    <property type="entry name" value="PP2C-like"/>
    <property type="match status" value="1"/>
</dbReference>
<dbReference type="InterPro" id="IPR036457">
    <property type="entry name" value="PPM-type-like_dom_sf"/>
</dbReference>
<reference evidence="2 3" key="1">
    <citation type="submission" date="2024-11" db="EMBL/GenBank/DDBJ databases">
        <title>A near-complete genome assembly of Cinchona calisaya.</title>
        <authorList>
            <person name="Lian D.C."/>
            <person name="Zhao X.W."/>
            <person name="Wei L."/>
        </authorList>
    </citation>
    <scope>NUCLEOTIDE SEQUENCE [LARGE SCALE GENOMIC DNA]</scope>
    <source>
        <tissue evidence="2">Nenye</tissue>
    </source>
</reference>
<dbReference type="EMBL" id="JBJUIK010000007">
    <property type="protein sequence ID" value="KAL3522882.1"/>
    <property type="molecule type" value="Genomic_DNA"/>
</dbReference>
<evidence type="ECO:0000259" key="1">
    <source>
        <dbReference type="PROSITE" id="PS51746"/>
    </source>
</evidence>
<dbReference type="Gene3D" id="3.60.40.10">
    <property type="entry name" value="PPM-type phosphatase domain"/>
    <property type="match status" value="2"/>
</dbReference>
<evidence type="ECO:0000313" key="3">
    <source>
        <dbReference type="Proteomes" id="UP001630127"/>
    </source>
</evidence>
<proteinExistence type="predicted"/>
<dbReference type="InterPro" id="IPR015655">
    <property type="entry name" value="PP2C"/>
</dbReference>
<comment type="caution">
    <text evidence="2">The sequence shown here is derived from an EMBL/GenBank/DDBJ whole genome shotgun (WGS) entry which is preliminary data.</text>
</comment>
<feature type="domain" description="PPM-type phosphatase" evidence="1">
    <location>
        <begin position="1"/>
        <end position="116"/>
    </location>
</feature>
<gene>
    <name evidence="2" type="ORF">ACH5RR_015716</name>
</gene>
<dbReference type="Proteomes" id="UP001630127">
    <property type="component" value="Unassembled WGS sequence"/>
</dbReference>
<dbReference type="PROSITE" id="PS51746">
    <property type="entry name" value="PPM_2"/>
    <property type="match status" value="1"/>
</dbReference>
<dbReference type="Pfam" id="PF00481">
    <property type="entry name" value="PP2C"/>
    <property type="match status" value="1"/>
</dbReference>
<dbReference type="InterPro" id="IPR001932">
    <property type="entry name" value="PPM-type_phosphatase-like_dom"/>
</dbReference>
<sequence length="116" mass="13142">MNDHELGLYAIFDGHSGRDVAEYLQDHLFDNILRNVPRVDGQLAMTRAFCDGRLKDHITAEPDVLIEKIEEESVFVILASDGNVESRGLSLHQRTERWLESSQGIDQRSSSMGQSR</sequence>